<organism evidence="2">
    <name type="scientific">Capitella teleta</name>
    <name type="common">Polychaete worm</name>
    <dbReference type="NCBI Taxonomy" id="283909"/>
    <lineage>
        <taxon>Eukaryota</taxon>
        <taxon>Metazoa</taxon>
        <taxon>Spiralia</taxon>
        <taxon>Lophotrochozoa</taxon>
        <taxon>Annelida</taxon>
        <taxon>Polychaeta</taxon>
        <taxon>Sedentaria</taxon>
        <taxon>Scolecida</taxon>
        <taxon>Capitellidae</taxon>
        <taxon>Capitella</taxon>
    </lineage>
</organism>
<dbReference type="EnsemblMetazoa" id="CapteT208393">
    <property type="protein sequence ID" value="CapteP208393"/>
    <property type="gene ID" value="CapteG208393"/>
</dbReference>
<reference evidence="3" key="3">
    <citation type="submission" date="2015-06" db="UniProtKB">
        <authorList>
            <consortium name="EnsemblMetazoa"/>
        </authorList>
    </citation>
    <scope>IDENTIFICATION</scope>
</reference>
<reference evidence="4" key="1">
    <citation type="submission" date="2012-12" db="EMBL/GenBank/DDBJ databases">
        <authorList>
            <person name="Hellsten U."/>
            <person name="Grimwood J."/>
            <person name="Chapman J.A."/>
            <person name="Shapiro H."/>
            <person name="Aerts A."/>
            <person name="Otillar R.P."/>
            <person name="Terry A.Y."/>
            <person name="Boore J.L."/>
            <person name="Simakov O."/>
            <person name="Marletaz F."/>
            <person name="Cho S.-J."/>
            <person name="Edsinger-Gonzales E."/>
            <person name="Havlak P."/>
            <person name="Kuo D.-H."/>
            <person name="Larsson T."/>
            <person name="Lv J."/>
            <person name="Arendt D."/>
            <person name="Savage R."/>
            <person name="Osoegawa K."/>
            <person name="de Jong P."/>
            <person name="Lindberg D.R."/>
            <person name="Seaver E.C."/>
            <person name="Weisblat D.A."/>
            <person name="Putnam N.H."/>
            <person name="Grigoriev I.V."/>
            <person name="Rokhsar D.S."/>
        </authorList>
    </citation>
    <scope>NUCLEOTIDE SEQUENCE</scope>
    <source>
        <strain evidence="4">I ESC-2004</strain>
    </source>
</reference>
<feature type="region of interest" description="Disordered" evidence="1">
    <location>
        <begin position="162"/>
        <end position="185"/>
    </location>
</feature>
<sequence>MALAKKRASSFVIRSNLVKTSLQSPLVIRVLCQTESAQEAAKNSRRSTSGYLAILPNDIGPQSAQRVRVDPRILTLVMHVQLCATPDQAGPRKNVGAYDITWETLLRLVIGQTNFLLPIRIVRFMSIRLRTARIREKQVVLDKGPKYNIPYCHQRYKVTSQKKFNRETPTSDEINVKQKQSSKIR</sequence>
<proteinExistence type="predicted"/>
<evidence type="ECO:0000256" key="1">
    <source>
        <dbReference type="SAM" id="MobiDB-lite"/>
    </source>
</evidence>
<dbReference type="EMBL" id="KB311063">
    <property type="protein sequence ID" value="ELT90005.1"/>
    <property type="molecule type" value="Genomic_DNA"/>
</dbReference>
<accession>R7T8P2</accession>
<reference evidence="2 4" key="2">
    <citation type="journal article" date="2013" name="Nature">
        <title>Insights into bilaterian evolution from three spiralian genomes.</title>
        <authorList>
            <person name="Simakov O."/>
            <person name="Marletaz F."/>
            <person name="Cho S.J."/>
            <person name="Edsinger-Gonzales E."/>
            <person name="Havlak P."/>
            <person name="Hellsten U."/>
            <person name="Kuo D.H."/>
            <person name="Larsson T."/>
            <person name="Lv J."/>
            <person name="Arendt D."/>
            <person name="Savage R."/>
            <person name="Osoegawa K."/>
            <person name="de Jong P."/>
            <person name="Grimwood J."/>
            <person name="Chapman J.A."/>
            <person name="Shapiro H."/>
            <person name="Aerts A."/>
            <person name="Otillar R.P."/>
            <person name="Terry A.Y."/>
            <person name="Boore J.L."/>
            <person name="Grigoriev I.V."/>
            <person name="Lindberg D.R."/>
            <person name="Seaver E.C."/>
            <person name="Weisblat D.A."/>
            <person name="Putnam N.H."/>
            <person name="Rokhsar D.S."/>
        </authorList>
    </citation>
    <scope>NUCLEOTIDE SEQUENCE</scope>
    <source>
        <strain evidence="2 4">I ESC-2004</strain>
    </source>
</reference>
<dbReference type="Proteomes" id="UP000014760">
    <property type="component" value="Unassembled WGS sequence"/>
</dbReference>
<protein>
    <submittedName>
        <fullName evidence="2 3">Uncharacterized protein</fullName>
    </submittedName>
</protein>
<feature type="compositionally biased region" description="Polar residues" evidence="1">
    <location>
        <begin position="162"/>
        <end position="179"/>
    </location>
</feature>
<dbReference type="AlphaFoldDB" id="R7T8P2"/>
<evidence type="ECO:0000313" key="4">
    <source>
        <dbReference type="Proteomes" id="UP000014760"/>
    </source>
</evidence>
<evidence type="ECO:0000313" key="2">
    <source>
        <dbReference type="EMBL" id="ELT90005.1"/>
    </source>
</evidence>
<gene>
    <name evidence="2" type="ORF">CAPTEDRAFT_208393</name>
</gene>
<name>R7T8P2_CAPTE</name>
<evidence type="ECO:0000313" key="3">
    <source>
        <dbReference type="EnsemblMetazoa" id="CapteP208393"/>
    </source>
</evidence>
<keyword evidence="4" id="KW-1185">Reference proteome</keyword>
<dbReference type="HOGENOM" id="CLU_1462680_0_0_1"/>
<dbReference type="EMBL" id="AMQN01014569">
    <property type="status" value="NOT_ANNOTATED_CDS"/>
    <property type="molecule type" value="Genomic_DNA"/>
</dbReference>